<organism evidence="2 3">
    <name type="scientific">Pseudarthrobacter siccitolerans</name>
    <dbReference type="NCBI Taxonomy" id="861266"/>
    <lineage>
        <taxon>Bacteria</taxon>
        <taxon>Bacillati</taxon>
        <taxon>Actinomycetota</taxon>
        <taxon>Actinomycetes</taxon>
        <taxon>Micrococcales</taxon>
        <taxon>Micrococcaceae</taxon>
        <taxon>Pseudarthrobacter</taxon>
    </lineage>
</organism>
<evidence type="ECO:0000313" key="3">
    <source>
        <dbReference type="Proteomes" id="UP000035722"/>
    </source>
</evidence>
<gene>
    <name evidence="2" type="ORF">ARTSIC4J27_1817</name>
</gene>
<evidence type="ECO:0000313" key="2">
    <source>
        <dbReference type="EMBL" id="CCQ45859.1"/>
    </source>
</evidence>
<dbReference type="EMBL" id="CAQI01000040">
    <property type="protein sequence ID" value="CCQ45859.1"/>
    <property type="molecule type" value="Genomic_DNA"/>
</dbReference>
<feature type="region of interest" description="Disordered" evidence="1">
    <location>
        <begin position="86"/>
        <end position="130"/>
    </location>
</feature>
<comment type="caution">
    <text evidence="2">The sequence shown here is derived from an EMBL/GenBank/DDBJ whole genome shotgun (WGS) entry which is preliminary data.</text>
</comment>
<dbReference type="AlphaFoldDB" id="A0A024H271"/>
<keyword evidence="3" id="KW-1185">Reference proteome</keyword>
<reference evidence="3" key="1">
    <citation type="journal article" date="2014" name="Genome Announc.">
        <title>Genome Sequence of Arthrobacter siccitolerans 4J27, a Xeroprotectant-Producing Desiccation-Tolerant Microorganism.</title>
        <authorList>
            <person name="Manzanera M."/>
            <person name="Santa-Cruz-Calvo L."/>
            <person name="Vilchez J.I."/>
            <person name="Garcia-Fontana C."/>
            <person name="Silva-Castro G.A."/>
            <person name="Calvo C."/>
            <person name="Gonzalez-Lopez J."/>
        </authorList>
    </citation>
    <scope>NUCLEOTIDE SEQUENCE [LARGE SCALE GENOMIC DNA]</scope>
    <source>
        <strain evidence="3">4J27</strain>
    </source>
</reference>
<accession>A0A024H271</accession>
<proteinExistence type="predicted"/>
<sequence length="130" mass="13848">MCEQARDIKRGTIRQDGSSLPVELRGLEPLTPCMPCRCATSCATAPDLLRCGVPPKQPDQLNALSSAAPIGASGRVFNRCRSLPSACRRDQKAGRRKPKNPPESDDSGGLSVGVHMPIRNKVAGPSNFVP</sequence>
<dbReference type="Proteomes" id="UP000035722">
    <property type="component" value="Unassembled WGS sequence"/>
</dbReference>
<evidence type="ECO:0000256" key="1">
    <source>
        <dbReference type="SAM" id="MobiDB-lite"/>
    </source>
</evidence>
<protein>
    <submittedName>
        <fullName evidence="2">Uncharacterized protein</fullName>
    </submittedName>
</protein>
<name>A0A024H271_9MICC</name>